<comment type="caution">
    <text evidence="1">The sequence shown here is derived from an EMBL/GenBank/DDBJ whole genome shotgun (WGS) entry which is preliminary data.</text>
</comment>
<reference evidence="1" key="1">
    <citation type="journal article" date="2020" name="New Phytol.">
        <title>Comparative genomics reveals dynamic genome evolution in host specialist ectomycorrhizal fungi.</title>
        <authorList>
            <person name="Lofgren L.A."/>
            <person name="Nguyen N.H."/>
            <person name="Vilgalys R."/>
            <person name="Ruytinx J."/>
            <person name="Liao H.L."/>
            <person name="Branco S."/>
            <person name="Kuo A."/>
            <person name="LaButti K."/>
            <person name="Lipzen A."/>
            <person name="Andreopoulos W."/>
            <person name="Pangilinan J."/>
            <person name="Riley R."/>
            <person name="Hundley H."/>
            <person name="Na H."/>
            <person name="Barry K."/>
            <person name="Grigoriev I.V."/>
            <person name="Stajich J.E."/>
            <person name="Kennedy P.G."/>
        </authorList>
    </citation>
    <scope>NUCLEOTIDE SEQUENCE</scope>
    <source>
        <strain evidence="1">FC203</strain>
    </source>
</reference>
<sequence>MGVAESMGVADIDDAEAITTARKNTEEKRMELLGKHSAFICQQTATQGLLANWCNRLYGVCPPHNGSSSRACECRFAQFSSNLLYGKAPEQARTYPISTKVSRGPAQVWDHRWVWWKEDSLFTEDLDWMVECLAFIATTQNGV</sequence>
<proteinExistence type="predicted"/>
<accession>A0AAD4HL17</accession>
<protein>
    <submittedName>
        <fullName evidence="1">Uncharacterized protein</fullName>
    </submittedName>
</protein>
<dbReference type="EMBL" id="JABBWK010000027">
    <property type="protein sequence ID" value="KAG1900417.1"/>
    <property type="molecule type" value="Genomic_DNA"/>
</dbReference>
<keyword evidence="2" id="KW-1185">Reference proteome</keyword>
<name>A0AAD4HL17_9AGAM</name>
<dbReference type="Proteomes" id="UP001195769">
    <property type="component" value="Unassembled WGS sequence"/>
</dbReference>
<organism evidence="1 2">
    <name type="scientific">Suillus fuscotomentosus</name>
    <dbReference type="NCBI Taxonomy" id="1912939"/>
    <lineage>
        <taxon>Eukaryota</taxon>
        <taxon>Fungi</taxon>
        <taxon>Dikarya</taxon>
        <taxon>Basidiomycota</taxon>
        <taxon>Agaricomycotina</taxon>
        <taxon>Agaricomycetes</taxon>
        <taxon>Agaricomycetidae</taxon>
        <taxon>Boletales</taxon>
        <taxon>Suillineae</taxon>
        <taxon>Suillaceae</taxon>
        <taxon>Suillus</taxon>
    </lineage>
</organism>
<dbReference type="AlphaFoldDB" id="A0AAD4HL17"/>
<dbReference type="RefSeq" id="XP_041225993.1">
    <property type="nucleotide sequence ID" value="XM_041367040.1"/>
</dbReference>
<evidence type="ECO:0000313" key="2">
    <source>
        <dbReference type="Proteomes" id="UP001195769"/>
    </source>
</evidence>
<evidence type="ECO:0000313" key="1">
    <source>
        <dbReference type="EMBL" id="KAG1900417.1"/>
    </source>
</evidence>
<dbReference type="GeneID" id="64661338"/>
<gene>
    <name evidence="1" type="ORF">F5891DRAFT_1188739</name>
</gene>